<dbReference type="InterPro" id="IPR012337">
    <property type="entry name" value="RNaseH-like_sf"/>
</dbReference>
<evidence type="ECO:0000313" key="4">
    <source>
        <dbReference type="EMBL" id="KAK5786182.1"/>
    </source>
</evidence>
<reference evidence="4 5" key="1">
    <citation type="submission" date="2023-03" db="EMBL/GenBank/DDBJ databases">
        <title>WGS of Gossypium arboreum.</title>
        <authorList>
            <person name="Yu D."/>
        </authorList>
    </citation>
    <scope>NUCLEOTIDE SEQUENCE [LARGE SCALE GENOMIC DNA]</scope>
    <source>
        <tissue evidence="4">Leaf</tissue>
    </source>
</reference>
<name>A0ABR0N7A7_GOSAR</name>
<protein>
    <recommendedName>
        <fullName evidence="3">3'-5' exonuclease domain-containing protein</fullName>
    </recommendedName>
</protein>
<dbReference type="InterPro" id="IPR051132">
    <property type="entry name" value="3-5_Exonuclease_domain"/>
</dbReference>
<evidence type="ECO:0000256" key="1">
    <source>
        <dbReference type="ARBA" id="ARBA00022722"/>
    </source>
</evidence>
<accession>A0ABR0N7A7</accession>
<dbReference type="SUPFAM" id="SSF53098">
    <property type="entry name" value="Ribonuclease H-like"/>
    <property type="match status" value="1"/>
</dbReference>
<evidence type="ECO:0000313" key="5">
    <source>
        <dbReference type="Proteomes" id="UP001358586"/>
    </source>
</evidence>
<dbReference type="EMBL" id="JARKNE010000011">
    <property type="protein sequence ID" value="KAK5786182.1"/>
    <property type="molecule type" value="Genomic_DNA"/>
</dbReference>
<dbReference type="PANTHER" id="PTHR13620:SF102">
    <property type="entry name" value="PROTEIN RISC-INTERACTING CLEARING 3'-5' EXORIBONUCLEASE 2"/>
    <property type="match status" value="1"/>
</dbReference>
<evidence type="ECO:0000259" key="3">
    <source>
        <dbReference type="Pfam" id="PF01612"/>
    </source>
</evidence>
<dbReference type="InterPro" id="IPR002562">
    <property type="entry name" value="3'-5'_exonuclease_dom"/>
</dbReference>
<dbReference type="InterPro" id="IPR036397">
    <property type="entry name" value="RNaseH_sf"/>
</dbReference>
<proteinExistence type="predicted"/>
<comment type="caution">
    <text evidence="4">The sequence shown here is derived from an EMBL/GenBank/DDBJ whole genome shotgun (WGS) entry which is preliminary data.</text>
</comment>
<evidence type="ECO:0000256" key="2">
    <source>
        <dbReference type="ARBA" id="ARBA00022801"/>
    </source>
</evidence>
<dbReference type="Gene3D" id="3.30.420.10">
    <property type="entry name" value="Ribonuclease H-like superfamily/Ribonuclease H"/>
    <property type="match status" value="1"/>
</dbReference>
<dbReference type="Pfam" id="PF01612">
    <property type="entry name" value="DNA_pol_A_exo1"/>
    <property type="match status" value="1"/>
</dbReference>
<keyword evidence="2" id="KW-0378">Hydrolase</keyword>
<organism evidence="4 5">
    <name type="scientific">Gossypium arboreum</name>
    <name type="common">Tree cotton</name>
    <name type="synonym">Gossypium nanking</name>
    <dbReference type="NCBI Taxonomy" id="29729"/>
    <lineage>
        <taxon>Eukaryota</taxon>
        <taxon>Viridiplantae</taxon>
        <taxon>Streptophyta</taxon>
        <taxon>Embryophyta</taxon>
        <taxon>Tracheophyta</taxon>
        <taxon>Spermatophyta</taxon>
        <taxon>Magnoliopsida</taxon>
        <taxon>eudicotyledons</taxon>
        <taxon>Gunneridae</taxon>
        <taxon>Pentapetalae</taxon>
        <taxon>rosids</taxon>
        <taxon>malvids</taxon>
        <taxon>Malvales</taxon>
        <taxon>Malvaceae</taxon>
        <taxon>Malvoideae</taxon>
        <taxon>Gossypium</taxon>
    </lineage>
</organism>
<feature type="domain" description="3'-5' exonuclease" evidence="3">
    <location>
        <begin position="53"/>
        <end position="195"/>
    </location>
</feature>
<gene>
    <name evidence="4" type="ORF">PVK06_040814</name>
</gene>
<keyword evidence="1" id="KW-0540">Nuclease</keyword>
<dbReference type="PANTHER" id="PTHR13620">
    <property type="entry name" value="3-5 EXONUCLEASE"/>
    <property type="match status" value="1"/>
</dbReference>
<sequence length="198" mass="22091">MGSVERLMGDEFVMVDGTALVTEVLSRRVCRRMNNCVFIILKRMIKHDDMVAGLDITWFTSDDALVAICTWIGCVLIPLNSGSGYVTKLLSNKDITVVGVHMKENVSKMRRLLSRVEISNAVDVGELAADLLHNPRLRRVGVRRLASEVLVFQLKSRPFALSSIFFSMEPEHLTANQIECVATDAYAAYKIGKKLLGF</sequence>
<keyword evidence="5" id="KW-1185">Reference proteome</keyword>
<dbReference type="Proteomes" id="UP001358586">
    <property type="component" value="Chromosome 11"/>
</dbReference>